<feature type="non-terminal residue" evidence="2">
    <location>
        <position position="1"/>
    </location>
</feature>
<proteinExistence type="predicted"/>
<feature type="compositionally biased region" description="Low complexity" evidence="1">
    <location>
        <begin position="450"/>
        <end position="460"/>
    </location>
</feature>
<sequence length="747" mass="83290">LEQHGYFYGGCSRGSGQQLDLELEKRLMVVLVQSRCYYSDYDEVPDEVYRDILLRTGYCTGMQADALISKLPVVLFHLFPEGGVSQHPDADVARAVCQVYQEETRTYMAATGGSSSSFCKQSSDTVSPDRGDADYPRDSSPEWSCRSSGVVPRASADLRDSQTRPANVPERSVDYRKPYREAEPYPRSSGRGYADIRTANDSRINEIKLTREEIEMEVATALSLGCRVFRTKIDCIQGLEHAHDMVTGEYFVEVPLPNGGESRKGVWSWGYKIGEDNARKWFLNEPTKVEEIIQVLWQNPGASDEELEELLIRTGFCTGKQAEVLLEKLPVILRYLYGKDEVVEHPLSVVAATVCQVYEQEDELRQEAAKSLVPEDGEVARAARPCPYPTSEYGIDLQQSAEDDSLQPSMYQPSRPSVLNLPLALQSIPESVPNVVPAEEPPMFDGPQKSGRAPARSAARTSRRGASPERSVPIPAPTGEVNRKPRSGTMIGRQQQPRVVEHEYSEHAQGVESRRAYRGGVTRRHETSPPESTTKIAERVAGRTDRSEEPRTYVPVPTGRLRTTAEKLWRDCCCDARTRAMGKEDFEMALALALSKGYRVFRAKRDEPAREEYSSRQHGLRTGMLLVQTKADDIWAWGYPLDDPKLMKYFPHSVVTSDRVIVMSVEPTTAPLTTTRIGAALCGEDDIADCVVEVGVLMIPYYMFILMVPLRIHEACCGFLATGNAGIAAAALMFYDKIYAASYVVLT</sequence>
<dbReference type="Proteomes" id="UP000574390">
    <property type="component" value="Unassembled WGS sequence"/>
</dbReference>
<accession>A0A7J6QIX6</accession>
<evidence type="ECO:0000256" key="1">
    <source>
        <dbReference type="SAM" id="MobiDB-lite"/>
    </source>
</evidence>
<dbReference type="AlphaFoldDB" id="A0A7J6QIX6"/>
<feature type="compositionally biased region" description="Basic and acidic residues" evidence="1">
    <location>
        <begin position="127"/>
        <end position="140"/>
    </location>
</feature>
<reference evidence="2 3" key="1">
    <citation type="submission" date="2020-04" db="EMBL/GenBank/DDBJ databases">
        <title>Perkinsus olseni comparative genomics.</title>
        <authorList>
            <person name="Bogema D.R."/>
        </authorList>
    </citation>
    <scope>NUCLEOTIDE SEQUENCE [LARGE SCALE GENOMIC DNA]</scope>
    <source>
        <strain evidence="2">ATCC PRA-205</strain>
    </source>
</reference>
<name>A0A7J6QIX6_PEROL</name>
<feature type="non-terminal residue" evidence="2">
    <location>
        <position position="747"/>
    </location>
</feature>
<feature type="compositionally biased region" description="Low complexity" evidence="1">
    <location>
        <begin position="114"/>
        <end position="123"/>
    </location>
</feature>
<gene>
    <name evidence="2" type="ORF">FOZ62_028000</name>
</gene>
<dbReference type="EMBL" id="JABANM010029393">
    <property type="protein sequence ID" value="KAF4708071.1"/>
    <property type="molecule type" value="Genomic_DNA"/>
</dbReference>
<feature type="region of interest" description="Disordered" evidence="1">
    <location>
        <begin position="111"/>
        <end position="171"/>
    </location>
</feature>
<feature type="region of interest" description="Disordered" evidence="1">
    <location>
        <begin position="433"/>
        <end position="555"/>
    </location>
</feature>
<comment type="caution">
    <text evidence="2">The sequence shown here is derived from an EMBL/GenBank/DDBJ whole genome shotgun (WGS) entry which is preliminary data.</text>
</comment>
<evidence type="ECO:0000313" key="2">
    <source>
        <dbReference type="EMBL" id="KAF4708071.1"/>
    </source>
</evidence>
<feature type="compositionally biased region" description="Basic and acidic residues" evidence="1">
    <location>
        <begin position="536"/>
        <end position="551"/>
    </location>
</feature>
<evidence type="ECO:0000313" key="3">
    <source>
        <dbReference type="Proteomes" id="UP000574390"/>
    </source>
</evidence>
<organism evidence="2 3">
    <name type="scientific">Perkinsus olseni</name>
    <name type="common">Perkinsus atlanticus</name>
    <dbReference type="NCBI Taxonomy" id="32597"/>
    <lineage>
        <taxon>Eukaryota</taxon>
        <taxon>Sar</taxon>
        <taxon>Alveolata</taxon>
        <taxon>Perkinsozoa</taxon>
        <taxon>Perkinsea</taxon>
        <taxon>Perkinsida</taxon>
        <taxon>Perkinsidae</taxon>
        <taxon>Perkinsus</taxon>
    </lineage>
</organism>
<protein>
    <submittedName>
        <fullName evidence="2">Uncharacterized protein</fullName>
    </submittedName>
</protein>